<dbReference type="EMBL" id="JAADYS010000634">
    <property type="protein sequence ID" value="KAF4468299.1"/>
    <property type="molecule type" value="Genomic_DNA"/>
</dbReference>
<sequence length="486" mass="51156">MVTPNYYSTGRYGSRMNAYSSYPERRAIAYPIHPDTRTTIMSERDAIDDVTPQRKRIAVARANNRSSVGGVERGRYGAVVILAMEGHARIARTLATSRVSFSGLEASRQYQARGTSVVPSIPTTTSTSHYPDGLPVQASEPLIYRPTTFGYSTKPYYPLPWSNGYPDDQAISYVYQSSYPSVNDPDYGINFRMASGTVGKSSICVDTEPNYAYSSGTPSTSLVHRPAPVAADSSLTFQNMAAGVNMGDRVLPMPVGRYTSMPSSITSSYRNDSGSSVFNTNSYSSTYGSSTNSNSNSNSNSSSSSKSSQASTSGTSPQSPGSEPASSYTSYEPSSMATASSLSSSLASSMPSYHHPMSLAAQLTRSSNDLYSNAGSSDASLFTSADPMRGAGPGPDLTYRYTDTTTAAATAAATATARRDLPNLNSGSIGSASSFALGHGATTYMPHAHGGHHSASYMVPHHGDVGGTGAEAAADSYRKAVGTLRA</sequence>
<reference evidence="2 3" key="1">
    <citation type="submission" date="2020-01" db="EMBL/GenBank/DDBJ databases">
        <title>Identification and distribution of gene clusters putatively required for synthesis of sphingolipid metabolism inhibitors in phylogenetically diverse species of the filamentous fungus Fusarium.</title>
        <authorList>
            <person name="Kim H.-S."/>
            <person name="Busman M."/>
            <person name="Brown D.W."/>
            <person name="Divon H."/>
            <person name="Uhlig S."/>
            <person name="Proctor R.H."/>
        </authorList>
    </citation>
    <scope>NUCLEOTIDE SEQUENCE [LARGE SCALE GENOMIC DNA]</scope>
    <source>
        <strain evidence="2 3">NRRL 20459</strain>
    </source>
</reference>
<evidence type="ECO:0000313" key="2">
    <source>
        <dbReference type="EMBL" id="KAF4468299.1"/>
    </source>
</evidence>
<dbReference type="AlphaFoldDB" id="A0A8H4PAE3"/>
<keyword evidence="3" id="KW-1185">Reference proteome</keyword>
<comment type="caution">
    <text evidence="2">The sequence shown here is derived from an EMBL/GenBank/DDBJ whole genome shotgun (WGS) entry which is preliminary data.</text>
</comment>
<evidence type="ECO:0000256" key="1">
    <source>
        <dbReference type="SAM" id="MobiDB-lite"/>
    </source>
</evidence>
<name>A0A8H4PAE3_9HYPO</name>
<organism evidence="2 3">
    <name type="scientific">Fusarium albosuccineum</name>
    <dbReference type="NCBI Taxonomy" id="1237068"/>
    <lineage>
        <taxon>Eukaryota</taxon>
        <taxon>Fungi</taxon>
        <taxon>Dikarya</taxon>
        <taxon>Ascomycota</taxon>
        <taxon>Pezizomycotina</taxon>
        <taxon>Sordariomycetes</taxon>
        <taxon>Hypocreomycetidae</taxon>
        <taxon>Hypocreales</taxon>
        <taxon>Nectriaceae</taxon>
        <taxon>Fusarium</taxon>
        <taxon>Fusarium decemcellulare species complex</taxon>
    </lineage>
</organism>
<proteinExistence type="predicted"/>
<evidence type="ECO:0000313" key="3">
    <source>
        <dbReference type="Proteomes" id="UP000554235"/>
    </source>
</evidence>
<accession>A0A8H4PAE3</accession>
<dbReference type="Proteomes" id="UP000554235">
    <property type="component" value="Unassembled WGS sequence"/>
</dbReference>
<feature type="compositionally biased region" description="Low complexity" evidence="1">
    <location>
        <begin position="285"/>
        <end position="322"/>
    </location>
</feature>
<dbReference type="OrthoDB" id="5394557at2759"/>
<feature type="region of interest" description="Disordered" evidence="1">
    <location>
        <begin position="370"/>
        <end position="397"/>
    </location>
</feature>
<gene>
    <name evidence="2" type="ORF">FALBO_4811</name>
</gene>
<feature type="compositionally biased region" description="Polar residues" evidence="1">
    <location>
        <begin position="370"/>
        <end position="383"/>
    </location>
</feature>
<feature type="region of interest" description="Disordered" evidence="1">
    <location>
        <begin position="285"/>
        <end position="333"/>
    </location>
</feature>
<protein>
    <submittedName>
        <fullName evidence="2">Transcriptional regulatory</fullName>
    </submittedName>
</protein>